<feature type="transmembrane region" description="Helical" evidence="5">
    <location>
        <begin position="88"/>
        <end position="108"/>
    </location>
</feature>
<feature type="domain" description="O-antigen ligase-related" evidence="6">
    <location>
        <begin position="205"/>
        <end position="352"/>
    </location>
</feature>
<feature type="transmembrane region" description="Helical" evidence="5">
    <location>
        <begin position="377"/>
        <end position="394"/>
    </location>
</feature>
<feature type="transmembrane region" description="Helical" evidence="5">
    <location>
        <begin position="60"/>
        <end position="82"/>
    </location>
</feature>
<dbReference type="Pfam" id="PF04932">
    <property type="entry name" value="Wzy_C"/>
    <property type="match status" value="1"/>
</dbReference>
<dbReference type="RefSeq" id="WP_006308455.1">
    <property type="nucleotide sequence ID" value="NZ_JH601133.1"/>
</dbReference>
<feature type="transmembrane region" description="Helical" evidence="5">
    <location>
        <begin position="245"/>
        <end position="264"/>
    </location>
</feature>
<gene>
    <name evidence="7" type="ORF">HMPREF9708_00472</name>
</gene>
<keyword evidence="8" id="KW-1185">Reference proteome</keyword>
<feature type="transmembrane region" description="Helical" evidence="5">
    <location>
        <begin position="115"/>
        <end position="135"/>
    </location>
</feature>
<feature type="transmembrane region" description="Helical" evidence="5">
    <location>
        <begin position="334"/>
        <end position="356"/>
    </location>
</feature>
<accession>H3NI44</accession>
<comment type="subcellular location">
    <subcellularLocation>
        <location evidence="1">Membrane</location>
        <topology evidence="1">Multi-pass membrane protein</topology>
    </subcellularLocation>
</comment>
<dbReference type="EMBL" id="AGEG01000003">
    <property type="protein sequence ID" value="EHR37843.1"/>
    <property type="molecule type" value="Genomic_DNA"/>
</dbReference>
<protein>
    <recommendedName>
        <fullName evidence="6">O-antigen ligase-related domain-containing protein</fullName>
    </recommendedName>
</protein>
<keyword evidence="2 5" id="KW-0812">Transmembrane</keyword>
<evidence type="ECO:0000256" key="5">
    <source>
        <dbReference type="SAM" id="Phobius"/>
    </source>
</evidence>
<feature type="transmembrane region" description="Helical" evidence="5">
    <location>
        <begin position="30"/>
        <end position="48"/>
    </location>
</feature>
<evidence type="ECO:0000256" key="3">
    <source>
        <dbReference type="ARBA" id="ARBA00022989"/>
    </source>
</evidence>
<reference evidence="7 8" key="1">
    <citation type="submission" date="2012-01" db="EMBL/GenBank/DDBJ databases">
        <title>The Genome Sequence of Facklamia languida CCUG 37842.</title>
        <authorList>
            <consortium name="The Broad Institute Genome Sequencing Platform"/>
            <person name="Earl A."/>
            <person name="Ward D."/>
            <person name="Feldgarden M."/>
            <person name="Gevers D."/>
            <person name="Huys G."/>
            <person name="Young S.K."/>
            <person name="Zeng Q."/>
            <person name="Gargeya S."/>
            <person name="Fitzgerald M."/>
            <person name="Haas B."/>
            <person name="Abouelleil A."/>
            <person name="Alvarado L."/>
            <person name="Arachchi H.M."/>
            <person name="Berlin A."/>
            <person name="Chapman S.B."/>
            <person name="Gearin G."/>
            <person name="Goldberg J."/>
            <person name="Griggs A."/>
            <person name="Gujja S."/>
            <person name="Hansen M."/>
            <person name="Heiman D."/>
            <person name="Howarth C."/>
            <person name="Larimer J."/>
            <person name="Lui A."/>
            <person name="MacDonald P.J.P."/>
            <person name="McCowen C."/>
            <person name="Montmayeur A."/>
            <person name="Murphy C."/>
            <person name="Neiman D."/>
            <person name="Pearson M."/>
            <person name="Priest M."/>
            <person name="Roberts A."/>
            <person name="Saif S."/>
            <person name="Shea T."/>
            <person name="Sisk P."/>
            <person name="Stolte C."/>
            <person name="Sykes S."/>
            <person name="Wortman J."/>
            <person name="Nusbaum C."/>
            <person name="Birren B."/>
        </authorList>
    </citation>
    <scope>NUCLEOTIDE SEQUENCE [LARGE SCALE GENOMIC DNA]</scope>
    <source>
        <strain evidence="7 8">CCUG 37842</strain>
    </source>
</reference>
<evidence type="ECO:0000313" key="7">
    <source>
        <dbReference type="EMBL" id="EHR37843.1"/>
    </source>
</evidence>
<evidence type="ECO:0000313" key="8">
    <source>
        <dbReference type="Proteomes" id="UP000006190"/>
    </source>
</evidence>
<dbReference type="PANTHER" id="PTHR37422:SF23">
    <property type="entry name" value="TEICHURONIC ACID BIOSYNTHESIS PROTEIN TUAE"/>
    <property type="match status" value="1"/>
</dbReference>
<dbReference type="AlphaFoldDB" id="H3NI44"/>
<dbReference type="GO" id="GO:0016020">
    <property type="term" value="C:membrane"/>
    <property type="evidence" value="ECO:0007669"/>
    <property type="project" value="UniProtKB-SubCell"/>
</dbReference>
<feature type="transmembrane region" description="Helical" evidence="5">
    <location>
        <begin position="205"/>
        <end position="233"/>
    </location>
</feature>
<evidence type="ECO:0000256" key="4">
    <source>
        <dbReference type="ARBA" id="ARBA00023136"/>
    </source>
</evidence>
<organism evidence="7 8">
    <name type="scientific">Facklamia languida CCUG 37842</name>
    <dbReference type="NCBI Taxonomy" id="883113"/>
    <lineage>
        <taxon>Bacteria</taxon>
        <taxon>Bacillati</taxon>
        <taxon>Bacillota</taxon>
        <taxon>Bacilli</taxon>
        <taxon>Lactobacillales</taxon>
        <taxon>Aerococcaceae</taxon>
        <taxon>Facklamia</taxon>
    </lineage>
</organism>
<dbReference type="HOGENOM" id="CLU_623674_0_0_9"/>
<dbReference type="PATRIC" id="fig|883113.3.peg.475"/>
<evidence type="ECO:0000259" key="6">
    <source>
        <dbReference type="Pfam" id="PF04932"/>
    </source>
</evidence>
<name>H3NI44_9LACT</name>
<dbReference type="Proteomes" id="UP000006190">
    <property type="component" value="Unassembled WGS sequence"/>
</dbReference>
<comment type="caution">
    <text evidence="7">The sequence shown here is derived from an EMBL/GenBank/DDBJ whole genome shotgun (WGS) entry which is preliminary data.</text>
</comment>
<evidence type="ECO:0000256" key="1">
    <source>
        <dbReference type="ARBA" id="ARBA00004141"/>
    </source>
</evidence>
<sequence length="439" mass="49948">MAIYLLLLVMSLFMGTQLLAISTPLAQITVYRLLALAAYPLLFMQVILDNHQVKIIPRSAASRFLLVYFVWWIIGLITGLWVEDLKGWIQVSFLMTIGLGSILALYFWTENDRMWLNLLKGSWLMMTLLVAWGYFEILTNHYLFADMSKLDKYSTFASQPWTRIPITTFANQNDYATMLLAYLSVCICLYLLSSHYLKRIMYLMAYLLASFLIFQSGSRMSLICLLLYSGFLLVSSIRFDDSPKLLMRSGIILACGLGLMVLLIPHLQDKLAEIFYIGGPAGGLSGDTKRMNSWRNGLIFLAQTGGLGVGSGNIENWAKLRGFWPTNEITNMHNWWLEILVSNGLVAFVLYIVGYFGLCQRLFQIVKQFRGSLAAQLAYPLFGFLLIFILGSITSANNMLIEWHWVFFGLLIAFVKIVDQEVLRQGNVHQLFQQGSARK</sequence>
<dbReference type="InterPro" id="IPR051533">
    <property type="entry name" value="WaaL-like"/>
</dbReference>
<evidence type="ECO:0000256" key="2">
    <source>
        <dbReference type="ARBA" id="ARBA00022692"/>
    </source>
</evidence>
<dbReference type="STRING" id="883113.HMPREF9708_00472"/>
<dbReference type="eggNOG" id="COG3307">
    <property type="taxonomic scope" value="Bacteria"/>
</dbReference>
<keyword evidence="4 5" id="KW-0472">Membrane</keyword>
<proteinExistence type="predicted"/>
<keyword evidence="3 5" id="KW-1133">Transmembrane helix</keyword>
<feature type="transmembrane region" description="Helical" evidence="5">
    <location>
        <begin position="400"/>
        <end position="418"/>
    </location>
</feature>
<dbReference type="InterPro" id="IPR007016">
    <property type="entry name" value="O-antigen_ligase-rel_domated"/>
</dbReference>
<feature type="transmembrane region" description="Helical" evidence="5">
    <location>
        <begin position="175"/>
        <end position="193"/>
    </location>
</feature>
<feature type="transmembrane region" description="Helical" evidence="5">
    <location>
        <begin position="297"/>
        <end position="314"/>
    </location>
</feature>
<dbReference type="PANTHER" id="PTHR37422">
    <property type="entry name" value="TEICHURONIC ACID BIOSYNTHESIS PROTEIN TUAE"/>
    <property type="match status" value="1"/>
</dbReference>